<protein>
    <submittedName>
        <fullName evidence="7">LysR family transcriptional regulator</fullName>
    </submittedName>
</protein>
<dbReference type="PANTHER" id="PTHR30346">
    <property type="entry name" value="TRANSCRIPTIONAL DUAL REGULATOR HCAR-RELATED"/>
    <property type="match status" value="1"/>
</dbReference>
<dbReference type="EMBL" id="JAAKZV010000098">
    <property type="protein sequence ID" value="NGN66500.1"/>
    <property type="molecule type" value="Genomic_DNA"/>
</dbReference>
<proteinExistence type="inferred from homology"/>
<keyword evidence="3" id="KW-0238">DNA-binding</keyword>
<gene>
    <name evidence="7" type="ORF">G5C51_21680</name>
</gene>
<sequence length="329" mass="35746">MELRDIEIFLTLAEELHFGRTAERLHLTQARVSQSIAKQERRIGAALFERTSRKVELTPIGAQLVGDLKPVRRALQESLERAELAAQGNNRRFLRLGMVGWNVAAYRPYLDDFESRLPGTEVVVRSVPFGDPFAALRAGEADVTILWEPVREPDLVVGPVIATEPVVLGVNSSHPLAAKDTVSIEDLAGETVMGGAAPDYWRAALVPFHTPGGRQIPIGPIVTTVEQMIPVLATGEAMSPMGSQSIEYLPHPGVTYVPIHDAEPLRWALVWSAAAETEAVRTLADVVRERGPLALPMKTGLAGGQISEEDVPGDVESVGLPLPVRNRHP</sequence>
<dbReference type="FunFam" id="1.10.10.10:FF:000001">
    <property type="entry name" value="LysR family transcriptional regulator"/>
    <property type="match status" value="1"/>
</dbReference>
<comment type="caution">
    <text evidence="7">The sequence shown here is derived from an EMBL/GenBank/DDBJ whole genome shotgun (WGS) entry which is preliminary data.</text>
</comment>
<keyword evidence="8" id="KW-1185">Reference proteome</keyword>
<dbReference type="InterPro" id="IPR005119">
    <property type="entry name" value="LysR_subst-bd"/>
</dbReference>
<dbReference type="GO" id="GO:0003677">
    <property type="term" value="F:DNA binding"/>
    <property type="evidence" value="ECO:0007669"/>
    <property type="project" value="UniProtKB-KW"/>
</dbReference>
<dbReference type="RefSeq" id="WP_165239814.1">
    <property type="nucleotide sequence ID" value="NZ_JAAKZV010000098.1"/>
</dbReference>
<organism evidence="7 8">
    <name type="scientific">Streptomyces coryli</name>
    <dbReference type="NCBI Taxonomy" id="1128680"/>
    <lineage>
        <taxon>Bacteria</taxon>
        <taxon>Bacillati</taxon>
        <taxon>Actinomycetota</taxon>
        <taxon>Actinomycetes</taxon>
        <taxon>Kitasatosporales</taxon>
        <taxon>Streptomycetaceae</taxon>
        <taxon>Streptomyces</taxon>
    </lineage>
</organism>
<evidence type="ECO:0000256" key="3">
    <source>
        <dbReference type="ARBA" id="ARBA00023125"/>
    </source>
</evidence>
<evidence type="ECO:0000256" key="4">
    <source>
        <dbReference type="ARBA" id="ARBA00023163"/>
    </source>
</evidence>
<dbReference type="Pfam" id="PF00126">
    <property type="entry name" value="HTH_1"/>
    <property type="match status" value="1"/>
</dbReference>
<dbReference type="InterPro" id="IPR000847">
    <property type="entry name" value="LysR_HTH_N"/>
</dbReference>
<dbReference type="InterPro" id="IPR036388">
    <property type="entry name" value="WH-like_DNA-bd_sf"/>
</dbReference>
<evidence type="ECO:0000256" key="2">
    <source>
        <dbReference type="ARBA" id="ARBA00023015"/>
    </source>
</evidence>
<dbReference type="Gene3D" id="3.40.190.10">
    <property type="entry name" value="Periplasmic binding protein-like II"/>
    <property type="match status" value="2"/>
</dbReference>
<dbReference type="SUPFAM" id="SSF46785">
    <property type="entry name" value="Winged helix' DNA-binding domain"/>
    <property type="match status" value="1"/>
</dbReference>
<reference evidence="7 8" key="1">
    <citation type="submission" date="2020-02" db="EMBL/GenBank/DDBJ databases">
        <title>Whole-genome analyses of novel actinobacteria.</title>
        <authorList>
            <person name="Sahin N."/>
        </authorList>
    </citation>
    <scope>NUCLEOTIDE SEQUENCE [LARGE SCALE GENOMIC DNA]</scope>
    <source>
        <strain evidence="7 8">A7024</strain>
    </source>
</reference>
<feature type="region of interest" description="Disordered" evidence="5">
    <location>
        <begin position="303"/>
        <end position="329"/>
    </location>
</feature>
<dbReference type="PROSITE" id="PS50931">
    <property type="entry name" value="HTH_LYSR"/>
    <property type="match status" value="1"/>
</dbReference>
<dbReference type="GO" id="GO:0032993">
    <property type="term" value="C:protein-DNA complex"/>
    <property type="evidence" value="ECO:0007669"/>
    <property type="project" value="TreeGrafter"/>
</dbReference>
<keyword evidence="4" id="KW-0804">Transcription</keyword>
<evidence type="ECO:0000256" key="1">
    <source>
        <dbReference type="ARBA" id="ARBA00009437"/>
    </source>
</evidence>
<dbReference type="Pfam" id="PF03466">
    <property type="entry name" value="LysR_substrate"/>
    <property type="match status" value="1"/>
</dbReference>
<evidence type="ECO:0000259" key="6">
    <source>
        <dbReference type="PROSITE" id="PS50931"/>
    </source>
</evidence>
<evidence type="ECO:0000313" key="8">
    <source>
        <dbReference type="Proteomes" id="UP000481583"/>
    </source>
</evidence>
<accession>A0A6G4U426</accession>
<dbReference type="SUPFAM" id="SSF53850">
    <property type="entry name" value="Periplasmic binding protein-like II"/>
    <property type="match status" value="1"/>
</dbReference>
<dbReference type="Proteomes" id="UP000481583">
    <property type="component" value="Unassembled WGS sequence"/>
</dbReference>
<keyword evidence="2" id="KW-0805">Transcription regulation</keyword>
<feature type="domain" description="HTH lysR-type" evidence="6">
    <location>
        <begin position="1"/>
        <end position="58"/>
    </location>
</feature>
<dbReference type="PANTHER" id="PTHR30346:SF0">
    <property type="entry name" value="HCA OPERON TRANSCRIPTIONAL ACTIVATOR HCAR"/>
    <property type="match status" value="1"/>
</dbReference>
<evidence type="ECO:0000256" key="5">
    <source>
        <dbReference type="SAM" id="MobiDB-lite"/>
    </source>
</evidence>
<dbReference type="Gene3D" id="1.10.10.10">
    <property type="entry name" value="Winged helix-like DNA-binding domain superfamily/Winged helix DNA-binding domain"/>
    <property type="match status" value="1"/>
</dbReference>
<dbReference type="AlphaFoldDB" id="A0A6G4U426"/>
<comment type="similarity">
    <text evidence="1">Belongs to the LysR transcriptional regulatory family.</text>
</comment>
<evidence type="ECO:0000313" key="7">
    <source>
        <dbReference type="EMBL" id="NGN66500.1"/>
    </source>
</evidence>
<dbReference type="InterPro" id="IPR036390">
    <property type="entry name" value="WH_DNA-bd_sf"/>
</dbReference>
<dbReference type="GO" id="GO:0003700">
    <property type="term" value="F:DNA-binding transcription factor activity"/>
    <property type="evidence" value="ECO:0007669"/>
    <property type="project" value="InterPro"/>
</dbReference>
<name>A0A6G4U426_9ACTN</name>